<gene>
    <name evidence="1" type="ORF">JRQ81_019965</name>
</gene>
<comment type="caution">
    <text evidence="1">The sequence shown here is derived from an EMBL/GenBank/DDBJ whole genome shotgun (WGS) entry which is preliminary data.</text>
</comment>
<protein>
    <submittedName>
        <fullName evidence="1">Uncharacterized protein</fullName>
    </submittedName>
</protein>
<reference evidence="1" key="1">
    <citation type="journal article" date="2023" name="DNA Res.">
        <title>Chromosome-level genome assembly of Phrynocephalus forsythii using third-generation DNA sequencing and Hi-C analysis.</title>
        <authorList>
            <person name="Qi Y."/>
            <person name="Zhao W."/>
            <person name="Zhao Y."/>
            <person name="Niu C."/>
            <person name="Cao S."/>
            <person name="Zhang Y."/>
        </authorList>
    </citation>
    <scope>NUCLEOTIDE SEQUENCE</scope>
    <source>
        <tissue evidence="1">Muscle</tissue>
    </source>
</reference>
<evidence type="ECO:0000313" key="2">
    <source>
        <dbReference type="Proteomes" id="UP001142489"/>
    </source>
</evidence>
<name>A0A9Q1AYG6_9SAUR</name>
<proteinExistence type="predicted"/>
<dbReference type="EMBL" id="JAPFRF010000010">
    <property type="protein sequence ID" value="KAJ7320454.1"/>
    <property type="molecule type" value="Genomic_DNA"/>
</dbReference>
<sequence>MDQWGVGQLIHLGKCHVLEFCPFSAVKFHLELLGEVDSYLFLHKENSTFTKYQLGQCWLAFWDALVPNIQHKEFKQLGNGLLKSSEPMFTLCLNVMAGLHRLCFVVS</sequence>
<evidence type="ECO:0000313" key="1">
    <source>
        <dbReference type="EMBL" id="KAJ7320454.1"/>
    </source>
</evidence>
<keyword evidence="2" id="KW-1185">Reference proteome</keyword>
<dbReference type="Proteomes" id="UP001142489">
    <property type="component" value="Unassembled WGS sequence"/>
</dbReference>
<organism evidence="1 2">
    <name type="scientific">Phrynocephalus forsythii</name>
    <dbReference type="NCBI Taxonomy" id="171643"/>
    <lineage>
        <taxon>Eukaryota</taxon>
        <taxon>Metazoa</taxon>
        <taxon>Chordata</taxon>
        <taxon>Craniata</taxon>
        <taxon>Vertebrata</taxon>
        <taxon>Euteleostomi</taxon>
        <taxon>Lepidosauria</taxon>
        <taxon>Squamata</taxon>
        <taxon>Bifurcata</taxon>
        <taxon>Unidentata</taxon>
        <taxon>Episquamata</taxon>
        <taxon>Toxicofera</taxon>
        <taxon>Iguania</taxon>
        <taxon>Acrodonta</taxon>
        <taxon>Agamidae</taxon>
        <taxon>Agaminae</taxon>
        <taxon>Phrynocephalus</taxon>
    </lineage>
</organism>
<feature type="non-terminal residue" evidence="1">
    <location>
        <position position="107"/>
    </location>
</feature>
<accession>A0A9Q1AYG6</accession>
<dbReference type="AlphaFoldDB" id="A0A9Q1AYG6"/>